<proteinExistence type="predicted"/>
<evidence type="ECO:0000313" key="2">
    <source>
        <dbReference type="Proteomes" id="UP000887565"/>
    </source>
</evidence>
<dbReference type="AlphaFoldDB" id="A0A915KH31"/>
<evidence type="ECO:0000313" key="3">
    <source>
        <dbReference type="WBParaSite" id="nRc.2.0.1.t38138-RA"/>
    </source>
</evidence>
<keyword evidence="2" id="KW-1185">Reference proteome</keyword>
<feature type="signal peptide" evidence="1">
    <location>
        <begin position="1"/>
        <end position="26"/>
    </location>
</feature>
<accession>A0A915KH31</accession>
<dbReference type="Proteomes" id="UP000887565">
    <property type="component" value="Unplaced"/>
</dbReference>
<keyword evidence="1" id="KW-0732">Signal</keyword>
<feature type="chain" id="PRO_5036908461" evidence="1">
    <location>
        <begin position="27"/>
        <end position="118"/>
    </location>
</feature>
<sequence length="118" mass="12335">MIRNRKFKTYLQFLALAMTLSLGSLGSLGPPLLTATTRNSYSSFSVKFGTVALSCEPGTSIPVSNGSEGPSELTALTRNLYSGLSIVKLAVLVNGLPSNSHWMSGGGSPVMLTLNLIG</sequence>
<reference evidence="3" key="1">
    <citation type="submission" date="2022-11" db="UniProtKB">
        <authorList>
            <consortium name="WormBaseParasite"/>
        </authorList>
    </citation>
    <scope>IDENTIFICATION</scope>
</reference>
<organism evidence="2 3">
    <name type="scientific">Romanomermis culicivorax</name>
    <name type="common">Nematode worm</name>
    <dbReference type="NCBI Taxonomy" id="13658"/>
    <lineage>
        <taxon>Eukaryota</taxon>
        <taxon>Metazoa</taxon>
        <taxon>Ecdysozoa</taxon>
        <taxon>Nematoda</taxon>
        <taxon>Enoplea</taxon>
        <taxon>Dorylaimia</taxon>
        <taxon>Mermithida</taxon>
        <taxon>Mermithoidea</taxon>
        <taxon>Mermithidae</taxon>
        <taxon>Romanomermis</taxon>
    </lineage>
</organism>
<name>A0A915KH31_ROMCU</name>
<evidence type="ECO:0000256" key="1">
    <source>
        <dbReference type="SAM" id="SignalP"/>
    </source>
</evidence>
<protein>
    <submittedName>
        <fullName evidence="3">Uncharacterized protein</fullName>
    </submittedName>
</protein>
<dbReference type="WBParaSite" id="nRc.2.0.1.t38138-RA">
    <property type="protein sequence ID" value="nRc.2.0.1.t38138-RA"/>
    <property type="gene ID" value="nRc.2.0.1.g38138"/>
</dbReference>